<keyword evidence="1" id="KW-0472">Membrane</keyword>
<protein>
    <submittedName>
        <fullName evidence="2">Uncharacterized protein</fullName>
    </submittedName>
</protein>
<dbReference type="AlphaFoldDB" id="A0A6C2D143"/>
<organism evidence="2 3">
    <name type="scientific">Zoogloea oleivorans</name>
    <dbReference type="NCBI Taxonomy" id="1552750"/>
    <lineage>
        <taxon>Bacteria</taxon>
        <taxon>Pseudomonadati</taxon>
        <taxon>Pseudomonadota</taxon>
        <taxon>Betaproteobacteria</taxon>
        <taxon>Rhodocyclales</taxon>
        <taxon>Zoogloeaceae</taxon>
        <taxon>Zoogloea</taxon>
    </lineage>
</organism>
<evidence type="ECO:0000256" key="1">
    <source>
        <dbReference type="SAM" id="Phobius"/>
    </source>
</evidence>
<keyword evidence="1" id="KW-1133">Transmembrane helix</keyword>
<gene>
    <name evidence="2" type="ORF">ETQ85_09060</name>
</gene>
<reference evidence="2 3" key="1">
    <citation type="submission" date="2019-01" db="EMBL/GenBank/DDBJ databases">
        <title>Zoogloea oleivorans genome sequencing and assembly.</title>
        <authorList>
            <person name="Tancsics A."/>
            <person name="Farkas M."/>
            <person name="Kriszt B."/>
            <person name="Maroti G."/>
            <person name="Horvath B."/>
        </authorList>
    </citation>
    <scope>NUCLEOTIDE SEQUENCE [LARGE SCALE GENOMIC DNA]</scope>
    <source>
        <strain evidence="2 3">Buc</strain>
    </source>
</reference>
<name>A0A6C2D143_9RHOO</name>
<dbReference type="Proteomes" id="UP000389128">
    <property type="component" value="Unassembled WGS sequence"/>
</dbReference>
<dbReference type="RefSeq" id="WP_148578721.1">
    <property type="nucleotide sequence ID" value="NZ_SDKK01000007.1"/>
</dbReference>
<comment type="caution">
    <text evidence="2">The sequence shown here is derived from an EMBL/GenBank/DDBJ whole genome shotgun (WGS) entry which is preliminary data.</text>
</comment>
<accession>A0A6C2D143</accession>
<evidence type="ECO:0000313" key="3">
    <source>
        <dbReference type="Proteomes" id="UP000389128"/>
    </source>
</evidence>
<sequence length="106" mass="11745">MTNIARSFGIIIFGGGALLAVEYAICRFIPLLGIVFYIPTLVVLSVLEDSGLPTLQGSPDGWPMATTYGAYIAGVSWWLLWSLLLATILWRKHHRNKRSDISSHDL</sequence>
<keyword evidence="3" id="KW-1185">Reference proteome</keyword>
<keyword evidence="1" id="KW-0812">Transmembrane</keyword>
<feature type="transmembrane region" description="Helical" evidence="1">
    <location>
        <begin position="6"/>
        <end position="24"/>
    </location>
</feature>
<proteinExistence type="predicted"/>
<evidence type="ECO:0000313" key="2">
    <source>
        <dbReference type="EMBL" id="TYC59701.1"/>
    </source>
</evidence>
<feature type="transmembrane region" description="Helical" evidence="1">
    <location>
        <begin position="68"/>
        <end position="90"/>
    </location>
</feature>
<feature type="transmembrane region" description="Helical" evidence="1">
    <location>
        <begin position="31"/>
        <end position="48"/>
    </location>
</feature>
<dbReference type="EMBL" id="SDKK01000007">
    <property type="protein sequence ID" value="TYC59701.1"/>
    <property type="molecule type" value="Genomic_DNA"/>
</dbReference>